<gene>
    <name evidence="2" type="ORF">POL25_28330</name>
</gene>
<comment type="caution">
    <text evidence="2">The sequence shown here is derived from an EMBL/GenBank/DDBJ whole genome shotgun (WGS) entry which is preliminary data.</text>
</comment>
<dbReference type="EMBL" id="JAQNDL010000003">
    <property type="protein sequence ID" value="MDC0720845.1"/>
    <property type="molecule type" value="Genomic_DNA"/>
</dbReference>
<keyword evidence="3" id="KW-1185">Reference proteome</keyword>
<accession>A0ABT5E607</accession>
<protein>
    <recommendedName>
        <fullName evidence="1">DUF7668 domain-containing protein</fullName>
    </recommendedName>
</protein>
<dbReference type="RefSeq" id="WP_272089354.1">
    <property type="nucleotide sequence ID" value="NZ_JAQNDL010000003.1"/>
</dbReference>
<organism evidence="2 3">
    <name type="scientific">Nannocystis bainbridge</name>
    <dbReference type="NCBI Taxonomy" id="2995303"/>
    <lineage>
        <taxon>Bacteria</taxon>
        <taxon>Pseudomonadati</taxon>
        <taxon>Myxococcota</taxon>
        <taxon>Polyangia</taxon>
        <taxon>Nannocystales</taxon>
        <taxon>Nannocystaceae</taxon>
        <taxon>Nannocystis</taxon>
    </lineage>
</organism>
<evidence type="ECO:0000313" key="3">
    <source>
        <dbReference type="Proteomes" id="UP001221686"/>
    </source>
</evidence>
<reference evidence="2 3" key="1">
    <citation type="submission" date="2022-11" db="EMBL/GenBank/DDBJ databases">
        <title>Minimal conservation of predation-associated metabolite biosynthetic gene clusters underscores biosynthetic potential of Myxococcota including descriptions for ten novel species: Archangium lansinium sp. nov., Myxococcus landrumus sp. nov., Nannocystis bai.</title>
        <authorList>
            <person name="Ahearne A."/>
            <person name="Stevens C."/>
            <person name="Dowd S."/>
        </authorList>
    </citation>
    <scope>NUCLEOTIDE SEQUENCE [LARGE SCALE GENOMIC DNA]</scope>
    <source>
        <strain evidence="2 3">BB15-2</strain>
    </source>
</reference>
<evidence type="ECO:0000313" key="2">
    <source>
        <dbReference type="EMBL" id="MDC0720845.1"/>
    </source>
</evidence>
<evidence type="ECO:0000259" key="1">
    <source>
        <dbReference type="Pfam" id="PF24705"/>
    </source>
</evidence>
<name>A0ABT5E607_9BACT</name>
<dbReference type="Proteomes" id="UP001221686">
    <property type="component" value="Unassembled WGS sequence"/>
</dbReference>
<sequence length="123" mass="13480">MLRNPHSLALQLFGIAHQIAGAIAEGSIDDQSFFPGRLTRSQLAEGLASHLLTVRPIPGEAIIYMQVESRPNAEAWRVKLPFWTVEEGGRSDLCLCLHIRRQGAELVGQIEDVHPSTQSLATA</sequence>
<proteinExistence type="predicted"/>
<dbReference type="InterPro" id="IPR056085">
    <property type="entry name" value="DUF7668"/>
</dbReference>
<feature type="domain" description="DUF7668" evidence="1">
    <location>
        <begin position="36"/>
        <end position="114"/>
    </location>
</feature>
<dbReference type="Pfam" id="PF24705">
    <property type="entry name" value="DUF7668"/>
    <property type="match status" value="1"/>
</dbReference>